<accession>A0ABS8UYY8</accession>
<evidence type="ECO:0000313" key="1">
    <source>
        <dbReference type="EMBL" id="MCD9639978.1"/>
    </source>
</evidence>
<comment type="caution">
    <text evidence="1">The sequence shown here is derived from an EMBL/GenBank/DDBJ whole genome shotgun (WGS) entry which is preliminary data.</text>
</comment>
<feature type="non-terminal residue" evidence="1">
    <location>
        <position position="142"/>
    </location>
</feature>
<protein>
    <submittedName>
        <fullName evidence="1">Uncharacterized protein</fullName>
    </submittedName>
</protein>
<name>A0ABS8UYY8_DATST</name>
<evidence type="ECO:0000313" key="2">
    <source>
        <dbReference type="Proteomes" id="UP000823775"/>
    </source>
</evidence>
<dbReference type="EMBL" id="JACEIK010003031">
    <property type="protein sequence ID" value="MCD9639978.1"/>
    <property type="molecule type" value="Genomic_DNA"/>
</dbReference>
<dbReference type="Proteomes" id="UP000823775">
    <property type="component" value="Unassembled WGS sequence"/>
</dbReference>
<sequence>MEEVKRFGAKVVEEHGLKWFNIQKEAKYAPENWIDEGRLTFEFPTISDTVHELGQGYVFPEPEECNLTLVRKFYENWNTSYGESTNIKVQDQVVRFTTRSYNVFLGTPVVDLEMYFLFLEKSPYRDIFHTLCGEYSNCSVGK</sequence>
<gene>
    <name evidence="1" type="ORF">HAX54_024989</name>
</gene>
<organism evidence="1 2">
    <name type="scientific">Datura stramonium</name>
    <name type="common">Jimsonweed</name>
    <name type="synonym">Common thornapple</name>
    <dbReference type="NCBI Taxonomy" id="4076"/>
    <lineage>
        <taxon>Eukaryota</taxon>
        <taxon>Viridiplantae</taxon>
        <taxon>Streptophyta</taxon>
        <taxon>Embryophyta</taxon>
        <taxon>Tracheophyta</taxon>
        <taxon>Spermatophyta</taxon>
        <taxon>Magnoliopsida</taxon>
        <taxon>eudicotyledons</taxon>
        <taxon>Gunneridae</taxon>
        <taxon>Pentapetalae</taxon>
        <taxon>asterids</taxon>
        <taxon>lamiids</taxon>
        <taxon>Solanales</taxon>
        <taxon>Solanaceae</taxon>
        <taxon>Solanoideae</taxon>
        <taxon>Datureae</taxon>
        <taxon>Datura</taxon>
    </lineage>
</organism>
<reference evidence="1 2" key="1">
    <citation type="journal article" date="2021" name="BMC Genomics">
        <title>Datura genome reveals duplications of psychoactive alkaloid biosynthetic genes and high mutation rate following tissue culture.</title>
        <authorList>
            <person name="Rajewski A."/>
            <person name="Carter-House D."/>
            <person name="Stajich J."/>
            <person name="Litt A."/>
        </authorList>
    </citation>
    <scope>NUCLEOTIDE SEQUENCE [LARGE SCALE GENOMIC DNA]</scope>
    <source>
        <strain evidence="1">AR-01</strain>
    </source>
</reference>
<keyword evidence="2" id="KW-1185">Reference proteome</keyword>
<proteinExistence type="predicted"/>